<feature type="domain" description="VTT" evidence="8">
    <location>
        <begin position="46"/>
        <end position="171"/>
    </location>
</feature>
<dbReference type="InterPro" id="IPR032816">
    <property type="entry name" value="VTT_dom"/>
</dbReference>
<dbReference type="AlphaFoldDB" id="A0A4Z0QYK6"/>
<dbReference type="PANTHER" id="PTHR30353:SF0">
    <property type="entry name" value="TRANSMEMBRANE PROTEIN"/>
    <property type="match status" value="1"/>
</dbReference>
<keyword evidence="5 7" id="KW-1133">Transmembrane helix</keyword>
<keyword evidence="4 7" id="KW-0812">Transmembrane</keyword>
<evidence type="ECO:0000256" key="6">
    <source>
        <dbReference type="ARBA" id="ARBA00023136"/>
    </source>
</evidence>
<protein>
    <recommendedName>
        <fullName evidence="8">VTT domain-containing protein</fullName>
    </recommendedName>
</protein>
<keyword evidence="10" id="KW-1185">Reference proteome</keyword>
<dbReference type="Proteomes" id="UP000298460">
    <property type="component" value="Unassembled WGS sequence"/>
</dbReference>
<evidence type="ECO:0000313" key="9">
    <source>
        <dbReference type="EMBL" id="TGE35554.1"/>
    </source>
</evidence>
<evidence type="ECO:0000256" key="5">
    <source>
        <dbReference type="ARBA" id="ARBA00022989"/>
    </source>
</evidence>
<comment type="caution">
    <text evidence="9">The sequence shown here is derived from an EMBL/GenBank/DDBJ whole genome shotgun (WGS) entry which is preliminary data.</text>
</comment>
<name>A0A4Z0QYK6_9FIRM</name>
<feature type="transmembrane region" description="Helical" evidence="7">
    <location>
        <begin position="157"/>
        <end position="179"/>
    </location>
</feature>
<keyword evidence="3 7" id="KW-1003">Cell membrane</keyword>
<sequence>MEQILQVLNNIDTSLHYYFEVYGVAIYVLLFWVIYCKTAFVVLTFLPGDTTAFASGTFTAMGELELWVLFVLFVTATALGDSQNFLIGKYVGKIRSKNHFLIRLISEETVAKTRNFLTDYGKVAIIFSRFVPLMRTSIPFVAGYTGFAYHSFFSFNLIGGLIWTTVWLGAGFILGNFTWVEQNLFVTLLFVSCTAFIPAVIGFMTKYKKISHL</sequence>
<dbReference type="InterPro" id="IPR032818">
    <property type="entry name" value="DedA-like"/>
</dbReference>
<evidence type="ECO:0000256" key="1">
    <source>
        <dbReference type="ARBA" id="ARBA00004651"/>
    </source>
</evidence>
<feature type="transmembrane region" description="Helical" evidence="7">
    <location>
        <begin position="66"/>
        <end position="87"/>
    </location>
</feature>
<comment type="similarity">
    <text evidence="2 7">Belongs to the DedA family.</text>
</comment>
<feature type="transmembrane region" description="Helical" evidence="7">
    <location>
        <begin position="21"/>
        <end position="46"/>
    </location>
</feature>
<gene>
    <name evidence="9" type="ORF">E4K67_24880</name>
</gene>
<dbReference type="Pfam" id="PF09335">
    <property type="entry name" value="VTT_dom"/>
    <property type="match status" value="1"/>
</dbReference>
<evidence type="ECO:0000256" key="4">
    <source>
        <dbReference type="ARBA" id="ARBA00022692"/>
    </source>
</evidence>
<evidence type="ECO:0000256" key="3">
    <source>
        <dbReference type="ARBA" id="ARBA00022475"/>
    </source>
</evidence>
<feature type="transmembrane region" description="Helical" evidence="7">
    <location>
        <begin position="185"/>
        <end position="204"/>
    </location>
</feature>
<comment type="subcellular location">
    <subcellularLocation>
        <location evidence="1 7">Cell membrane</location>
        <topology evidence="1 7">Multi-pass membrane protein</topology>
    </subcellularLocation>
</comment>
<accession>A0A4Z0QYK6</accession>
<dbReference type="EMBL" id="SPQQ01000013">
    <property type="protein sequence ID" value="TGE35554.1"/>
    <property type="molecule type" value="Genomic_DNA"/>
</dbReference>
<dbReference type="RefSeq" id="WP_135551683.1">
    <property type="nucleotide sequence ID" value="NZ_SPQQ01000013.1"/>
</dbReference>
<evidence type="ECO:0000256" key="7">
    <source>
        <dbReference type="RuleBase" id="RU367016"/>
    </source>
</evidence>
<organism evidence="9 10">
    <name type="scientific">Desulfosporosinus fructosivorans</name>
    <dbReference type="NCBI Taxonomy" id="2018669"/>
    <lineage>
        <taxon>Bacteria</taxon>
        <taxon>Bacillati</taxon>
        <taxon>Bacillota</taxon>
        <taxon>Clostridia</taxon>
        <taxon>Eubacteriales</taxon>
        <taxon>Desulfitobacteriaceae</taxon>
        <taxon>Desulfosporosinus</taxon>
    </lineage>
</organism>
<evidence type="ECO:0000256" key="2">
    <source>
        <dbReference type="ARBA" id="ARBA00010792"/>
    </source>
</evidence>
<evidence type="ECO:0000313" key="10">
    <source>
        <dbReference type="Proteomes" id="UP000298460"/>
    </source>
</evidence>
<keyword evidence="6 7" id="KW-0472">Membrane</keyword>
<proteinExistence type="inferred from homology"/>
<reference evidence="9 10" key="1">
    <citation type="submission" date="2019-03" db="EMBL/GenBank/DDBJ databases">
        <title>Draft Genome Sequence of Desulfosporosinus fructosivorans Strain 63.6F, Isolated from Marine Sediment in the Baltic Sea.</title>
        <authorList>
            <person name="Hausmann B."/>
            <person name="Vandieken V."/>
            <person name="Pjevac P."/>
            <person name="Schreck K."/>
            <person name="Herbold C.W."/>
            <person name="Loy A."/>
        </authorList>
    </citation>
    <scope>NUCLEOTIDE SEQUENCE [LARGE SCALE GENOMIC DNA]</scope>
    <source>
        <strain evidence="9 10">63.6F</strain>
    </source>
</reference>
<dbReference type="OrthoDB" id="9813426at2"/>
<evidence type="ECO:0000259" key="8">
    <source>
        <dbReference type="Pfam" id="PF09335"/>
    </source>
</evidence>
<dbReference type="PANTHER" id="PTHR30353">
    <property type="entry name" value="INNER MEMBRANE PROTEIN DEDA-RELATED"/>
    <property type="match status" value="1"/>
</dbReference>
<dbReference type="GO" id="GO:0005886">
    <property type="term" value="C:plasma membrane"/>
    <property type="evidence" value="ECO:0007669"/>
    <property type="project" value="UniProtKB-SubCell"/>
</dbReference>